<feature type="transmembrane region" description="Helical" evidence="7">
    <location>
        <begin position="196"/>
        <end position="225"/>
    </location>
</feature>
<comment type="subcellular location">
    <subcellularLocation>
        <location evidence="1">Cell membrane</location>
        <topology evidence="1">Multi-pass membrane protein</topology>
    </subcellularLocation>
</comment>
<feature type="compositionally biased region" description="Basic and acidic residues" evidence="6">
    <location>
        <begin position="44"/>
        <end position="53"/>
    </location>
</feature>
<dbReference type="AlphaFoldDB" id="A0A917Q6C9"/>
<reference evidence="8 9" key="1">
    <citation type="journal article" date="2014" name="Int. J. Syst. Evol. Microbiol.">
        <title>Complete genome sequence of Corynebacterium casei LMG S-19264T (=DSM 44701T), isolated from a smear-ripened cheese.</title>
        <authorList>
            <consortium name="US DOE Joint Genome Institute (JGI-PGF)"/>
            <person name="Walter F."/>
            <person name="Albersmeier A."/>
            <person name="Kalinowski J."/>
            <person name="Ruckert C."/>
        </authorList>
    </citation>
    <scope>NUCLEOTIDE SEQUENCE [LARGE SCALE GENOMIC DNA]</scope>
    <source>
        <strain evidence="8 9">CGMCC 1.9161</strain>
    </source>
</reference>
<evidence type="ECO:0008006" key="10">
    <source>
        <dbReference type="Google" id="ProtNLM"/>
    </source>
</evidence>
<gene>
    <name evidence="8" type="ORF">GCM10011322_16120</name>
</gene>
<proteinExistence type="predicted"/>
<feature type="transmembrane region" description="Helical" evidence="7">
    <location>
        <begin position="88"/>
        <end position="111"/>
    </location>
</feature>
<keyword evidence="4 7" id="KW-1133">Transmembrane helix</keyword>
<dbReference type="InterPro" id="IPR017039">
    <property type="entry name" value="Virul_fac_BrkB"/>
</dbReference>
<evidence type="ECO:0000256" key="2">
    <source>
        <dbReference type="ARBA" id="ARBA00022475"/>
    </source>
</evidence>
<sequence>MREGDDDRSQSGADRSHVDDPPPPRRHRRPAGRGREPLTISQARAREDGRGRDATSPWAIPRRGLRDVFWRVIEGYTRDRIAPNAAGAAFFLVFAIVPSLAALVALFGLVADPQVLSQQLDDLEGFLPTGLLELLASELDRLISAQTGTLSFTLAITLAVALWIINGAVLALFDALNVIYGEQEKRSLVSLYGRSFLFTLATLVFTMILVNVVVGVPVVLAALPLGGIGRLLIAVFPTLVLFVVANIGIAALYRYGPSRVPARWAWITPGSLTASAVWLIGSAGFSYYVSNLTDFSATYGSLGTIAAVMMWAWISTVILLVGAELDAEMEHQTARDTTRRPESPLGARGAVVADQVGPAKVDTQGAEARR</sequence>
<evidence type="ECO:0000256" key="4">
    <source>
        <dbReference type="ARBA" id="ARBA00022989"/>
    </source>
</evidence>
<dbReference type="PANTHER" id="PTHR30213:SF0">
    <property type="entry name" value="UPF0761 MEMBRANE PROTEIN YIHY"/>
    <property type="match status" value="1"/>
</dbReference>
<evidence type="ECO:0000313" key="8">
    <source>
        <dbReference type="EMBL" id="GGK30335.1"/>
    </source>
</evidence>
<keyword evidence="5 7" id="KW-0472">Membrane</keyword>
<protein>
    <recommendedName>
        <fullName evidence="10">YihY/virulence factor BrkB family protein</fullName>
    </recommendedName>
</protein>
<organism evidence="8 9">
    <name type="scientific">Salinarimonas ramus</name>
    <dbReference type="NCBI Taxonomy" id="690164"/>
    <lineage>
        <taxon>Bacteria</taxon>
        <taxon>Pseudomonadati</taxon>
        <taxon>Pseudomonadota</taxon>
        <taxon>Alphaproteobacteria</taxon>
        <taxon>Hyphomicrobiales</taxon>
        <taxon>Salinarimonadaceae</taxon>
        <taxon>Salinarimonas</taxon>
    </lineage>
</organism>
<keyword evidence="3 7" id="KW-0812">Transmembrane</keyword>
<evidence type="ECO:0000256" key="5">
    <source>
        <dbReference type="ARBA" id="ARBA00023136"/>
    </source>
</evidence>
<evidence type="ECO:0000256" key="7">
    <source>
        <dbReference type="SAM" id="Phobius"/>
    </source>
</evidence>
<evidence type="ECO:0000256" key="1">
    <source>
        <dbReference type="ARBA" id="ARBA00004651"/>
    </source>
</evidence>
<dbReference type="PANTHER" id="PTHR30213">
    <property type="entry name" value="INNER MEMBRANE PROTEIN YHJD"/>
    <property type="match status" value="1"/>
</dbReference>
<evidence type="ECO:0000313" key="9">
    <source>
        <dbReference type="Proteomes" id="UP000600449"/>
    </source>
</evidence>
<dbReference type="GO" id="GO:0005886">
    <property type="term" value="C:plasma membrane"/>
    <property type="evidence" value="ECO:0007669"/>
    <property type="project" value="UniProtKB-SubCell"/>
</dbReference>
<evidence type="ECO:0000256" key="3">
    <source>
        <dbReference type="ARBA" id="ARBA00022692"/>
    </source>
</evidence>
<dbReference type="Pfam" id="PF03631">
    <property type="entry name" value="Virul_fac_BrkB"/>
    <property type="match status" value="1"/>
</dbReference>
<dbReference type="NCBIfam" id="TIGR00765">
    <property type="entry name" value="yihY_not_rbn"/>
    <property type="match status" value="1"/>
</dbReference>
<keyword evidence="2" id="KW-1003">Cell membrane</keyword>
<feature type="transmembrane region" description="Helical" evidence="7">
    <location>
        <begin position="152"/>
        <end position="176"/>
    </location>
</feature>
<dbReference type="Proteomes" id="UP000600449">
    <property type="component" value="Unassembled WGS sequence"/>
</dbReference>
<feature type="region of interest" description="Disordered" evidence="6">
    <location>
        <begin position="1"/>
        <end position="58"/>
    </location>
</feature>
<feature type="compositionally biased region" description="Basic and acidic residues" evidence="6">
    <location>
        <begin position="1"/>
        <end position="23"/>
    </location>
</feature>
<feature type="transmembrane region" description="Helical" evidence="7">
    <location>
        <begin position="301"/>
        <end position="323"/>
    </location>
</feature>
<dbReference type="RefSeq" id="WP_188911480.1">
    <property type="nucleotide sequence ID" value="NZ_BMMF01000004.1"/>
</dbReference>
<comment type="caution">
    <text evidence="8">The sequence shown here is derived from an EMBL/GenBank/DDBJ whole genome shotgun (WGS) entry which is preliminary data.</text>
</comment>
<feature type="region of interest" description="Disordered" evidence="6">
    <location>
        <begin position="332"/>
        <end position="370"/>
    </location>
</feature>
<accession>A0A917Q6C9</accession>
<feature type="compositionally biased region" description="Basic and acidic residues" evidence="6">
    <location>
        <begin position="332"/>
        <end position="342"/>
    </location>
</feature>
<dbReference type="EMBL" id="BMMF01000004">
    <property type="protein sequence ID" value="GGK30335.1"/>
    <property type="molecule type" value="Genomic_DNA"/>
</dbReference>
<name>A0A917Q6C9_9HYPH</name>
<feature type="transmembrane region" description="Helical" evidence="7">
    <location>
        <begin position="265"/>
        <end position="289"/>
    </location>
</feature>
<keyword evidence="9" id="KW-1185">Reference proteome</keyword>
<evidence type="ECO:0000256" key="6">
    <source>
        <dbReference type="SAM" id="MobiDB-lite"/>
    </source>
</evidence>
<feature type="transmembrane region" description="Helical" evidence="7">
    <location>
        <begin position="231"/>
        <end position="253"/>
    </location>
</feature>